<comment type="caution">
    <text evidence="2">The sequence shown here is derived from an EMBL/GenBank/DDBJ whole genome shotgun (WGS) entry which is preliminary data.</text>
</comment>
<evidence type="ECO:0000313" key="2">
    <source>
        <dbReference type="EMBL" id="CAL0326066.1"/>
    </source>
</evidence>
<sequence>MENKNVALLVVCLIIFATLQPSTATLKEEWDSCYNKCCEGCTSSWLYYPCLGLCKTKCVPNLSIYSATYKSRHSYGCGSSFDSSLNSLVPLLILKLWCGDS</sequence>
<dbReference type="AlphaFoldDB" id="A0AAV1XWR0"/>
<keyword evidence="3" id="KW-1185">Reference proteome</keyword>
<feature type="signal peptide" evidence="1">
    <location>
        <begin position="1"/>
        <end position="24"/>
    </location>
</feature>
<dbReference type="EMBL" id="CAXHTB010000019">
    <property type="protein sequence ID" value="CAL0326066.1"/>
    <property type="molecule type" value="Genomic_DNA"/>
</dbReference>
<protein>
    <submittedName>
        <fullName evidence="2">Uncharacterized protein</fullName>
    </submittedName>
</protein>
<feature type="chain" id="PRO_5043864166" evidence="1">
    <location>
        <begin position="25"/>
        <end position="101"/>
    </location>
</feature>
<organism evidence="2 3">
    <name type="scientific">Lupinus luteus</name>
    <name type="common">European yellow lupine</name>
    <dbReference type="NCBI Taxonomy" id="3873"/>
    <lineage>
        <taxon>Eukaryota</taxon>
        <taxon>Viridiplantae</taxon>
        <taxon>Streptophyta</taxon>
        <taxon>Embryophyta</taxon>
        <taxon>Tracheophyta</taxon>
        <taxon>Spermatophyta</taxon>
        <taxon>Magnoliopsida</taxon>
        <taxon>eudicotyledons</taxon>
        <taxon>Gunneridae</taxon>
        <taxon>Pentapetalae</taxon>
        <taxon>rosids</taxon>
        <taxon>fabids</taxon>
        <taxon>Fabales</taxon>
        <taxon>Fabaceae</taxon>
        <taxon>Papilionoideae</taxon>
        <taxon>50 kb inversion clade</taxon>
        <taxon>genistoids sensu lato</taxon>
        <taxon>core genistoids</taxon>
        <taxon>Genisteae</taxon>
        <taxon>Lupinus</taxon>
    </lineage>
</organism>
<evidence type="ECO:0000256" key="1">
    <source>
        <dbReference type="SAM" id="SignalP"/>
    </source>
</evidence>
<accession>A0AAV1XWR0</accession>
<keyword evidence="1" id="KW-0732">Signal</keyword>
<proteinExistence type="predicted"/>
<reference evidence="2 3" key="1">
    <citation type="submission" date="2024-03" db="EMBL/GenBank/DDBJ databases">
        <authorList>
            <person name="Martinez-Hernandez J."/>
        </authorList>
    </citation>
    <scope>NUCLEOTIDE SEQUENCE [LARGE SCALE GENOMIC DNA]</scope>
</reference>
<evidence type="ECO:0000313" key="3">
    <source>
        <dbReference type="Proteomes" id="UP001497480"/>
    </source>
</evidence>
<name>A0AAV1XWR0_LUPLU</name>
<dbReference type="Proteomes" id="UP001497480">
    <property type="component" value="Unassembled WGS sequence"/>
</dbReference>
<gene>
    <name evidence="2" type="ORF">LLUT_LOCUS27126</name>
</gene>